<dbReference type="eggNOG" id="COG2256">
    <property type="taxonomic scope" value="Bacteria"/>
</dbReference>
<evidence type="ECO:0000259" key="7">
    <source>
        <dbReference type="SMART" id="SM00382"/>
    </source>
</evidence>
<dbReference type="GO" id="GO:0008047">
    <property type="term" value="F:enzyme activator activity"/>
    <property type="evidence" value="ECO:0007669"/>
    <property type="project" value="TreeGrafter"/>
</dbReference>
<dbReference type="InterPro" id="IPR003959">
    <property type="entry name" value="ATPase_AAA_core"/>
</dbReference>
<evidence type="ECO:0000256" key="4">
    <source>
        <dbReference type="ARBA" id="ARBA00022705"/>
    </source>
</evidence>
<dbReference type="InterPro" id="IPR003593">
    <property type="entry name" value="AAA+_ATPase"/>
</dbReference>
<organism evidence="8 9">
    <name type="scientific">Desulfococcus multivorans DSM 2059</name>
    <dbReference type="NCBI Taxonomy" id="1121405"/>
    <lineage>
        <taxon>Bacteria</taxon>
        <taxon>Pseudomonadati</taxon>
        <taxon>Thermodesulfobacteriota</taxon>
        <taxon>Desulfobacteria</taxon>
        <taxon>Desulfobacterales</taxon>
        <taxon>Desulfococcaceae</taxon>
        <taxon>Desulfococcus</taxon>
    </lineage>
</organism>
<dbReference type="Gene3D" id="1.10.8.60">
    <property type="match status" value="1"/>
</dbReference>
<sequence length="451" mass="49974">MSKESMDLFAYRADAEFQADRPLAERMRPRELSAFIGQEALTGEGSLIRHAIDNDRVFSMILWGPPGCGKTTLAGIITAGTRCHVVRFSAVLSGVKDIRAVIEAAEKQRRFHRKRTVLFVDEIHRFNKSQQDAFLHHVERGLITLIGATTENPSFEVIAPLLSRCRVIPLAPLSDEALAGILHRAVRDAENGLGRLNLTLSPEAAEHLIRIADGDARSVLNNLEIAAHLVTAAGRRNIGVADTEKALQKTAPRYDKSGDEHFNLISAFHKSLRGGDPDGALYWLARMLAGGEDPLYVGRRMVRFASEDVGIADPYALRTALDAVSAYRFLGSPEGDLALAQAAVYLATAPKSNRVYRAFNTVREVVEQTGTLPVPLHIRNAPTALMKNMGYGKGYRYAHDYKDAYVPQEYLPDPLRGRRFYTPSDRGYEQTVKARLTEWRRRITPAGKGTS</sequence>
<dbReference type="InterPro" id="IPR032423">
    <property type="entry name" value="AAA_assoc_2"/>
</dbReference>
<dbReference type="InterPro" id="IPR027417">
    <property type="entry name" value="P-loop_NTPase"/>
</dbReference>
<dbReference type="Gene3D" id="3.40.50.300">
    <property type="entry name" value="P-loop containing nucleotide triphosphate hydrolases"/>
    <property type="match status" value="1"/>
</dbReference>
<dbReference type="InterPro" id="IPR008921">
    <property type="entry name" value="DNA_pol3_clamp-load_cplx_C"/>
</dbReference>
<dbReference type="RefSeq" id="WP_020876652.1">
    <property type="nucleotide sequence ID" value="NZ_ATHJ01000078.1"/>
</dbReference>
<dbReference type="PANTHER" id="PTHR13779">
    <property type="entry name" value="WERNER HELICASE-INTERACTING PROTEIN 1 FAMILY MEMBER"/>
    <property type="match status" value="1"/>
</dbReference>
<dbReference type="GO" id="GO:0003677">
    <property type="term" value="F:DNA binding"/>
    <property type="evidence" value="ECO:0007669"/>
    <property type="project" value="InterPro"/>
</dbReference>
<keyword evidence="6" id="KW-0067">ATP-binding</keyword>
<proteinExistence type="inferred from homology"/>
<evidence type="ECO:0000256" key="1">
    <source>
        <dbReference type="ARBA" id="ARBA00002393"/>
    </source>
</evidence>
<dbReference type="CDD" id="cd18139">
    <property type="entry name" value="HLD_clamp_RarA"/>
    <property type="match status" value="1"/>
</dbReference>
<protein>
    <recommendedName>
        <fullName evidence="3">Replication-associated recombination protein A</fullName>
    </recommendedName>
</protein>
<evidence type="ECO:0000256" key="6">
    <source>
        <dbReference type="ARBA" id="ARBA00022840"/>
    </source>
</evidence>
<accession>S7TVN9</accession>
<name>S7TVN9_DESML</name>
<evidence type="ECO:0000256" key="5">
    <source>
        <dbReference type="ARBA" id="ARBA00022741"/>
    </source>
</evidence>
<reference evidence="8 9" key="1">
    <citation type="journal article" date="2013" name="Genome Announc.">
        <title>Draft genome sequences for three mercury-methylating, sulfate-reducing bacteria.</title>
        <authorList>
            <person name="Brown S.D."/>
            <person name="Hurt R.A.Jr."/>
            <person name="Gilmour C.C."/>
            <person name="Elias D.A."/>
        </authorList>
    </citation>
    <scope>NUCLEOTIDE SEQUENCE [LARGE SCALE GENOMIC DNA]</scope>
    <source>
        <strain evidence="8 9">DSM 2059</strain>
    </source>
</reference>
<dbReference type="Gene3D" id="1.20.272.10">
    <property type="match status" value="1"/>
</dbReference>
<gene>
    <name evidence="8" type="ORF">dsmv_2221</name>
</gene>
<comment type="caution">
    <text evidence="8">The sequence shown here is derived from an EMBL/GenBank/DDBJ whole genome shotgun (WGS) entry which is preliminary data.</text>
</comment>
<comment type="function">
    <text evidence="1">DNA-dependent ATPase that plays important roles in cellular responses to stalled DNA replication processes.</text>
</comment>
<dbReference type="FunFam" id="3.40.50.300:FF:000137">
    <property type="entry name" value="Replication-associated recombination protein A"/>
    <property type="match status" value="1"/>
</dbReference>
<dbReference type="GO" id="GO:0000731">
    <property type="term" value="P:DNA synthesis involved in DNA repair"/>
    <property type="evidence" value="ECO:0007669"/>
    <property type="project" value="TreeGrafter"/>
</dbReference>
<dbReference type="PANTHER" id="PTHR13779:SF7">
    <property type="entry name" value="ATPASE WRNIP1"/>
    <property type="match status" value="1"/>
</dbReference>
<keyword evidence="9" id="KW-1185">Reference proteome</keyword>
<evidence type="ECO:0000313" key="9">
    <source>
        <dbReference type="Proteomes" id="UP000014977"/>
    </source>
</evidence>
<dbReference type="GO" id="GO:0016887">
    <property type="term" value="F:ATP hydrolysis activity"/>
    <property type="evidence" value="ECO:0007669"/>
    <property type="project" value="InterPro"/>
</dbReference>
<dbReference type="EMBL" id="ATHJ01000078">
    <property type="protein sequence ID" value="EPR41106.1"/>
    <property type="molecule type" value="Genomic_DNA"/>
</dbReference>
<dbReference type="Gene3D" id="1.10.3710.10">
    <property type="entry name" value="DNA polymerase III clamp loader subunits, C-terminal domain"/>
    <property type="match status" value="1"/>
</dbReference>
<dbReference type="FunFam" id="1.10.3710.10:FF:000004">
    <property type="entry name" value="Putative ATPase, AAA family"/>
    <property type="match status" value="1"/>
</dbReference>
<dbReference type="GO" id="GO:0005524">
    <property type="term" value="F:ATP binding"/>
    <property type="evidence" value="ECO:0007669"/>
    <property type="project" value="UniProtKB-KW"/>
</dbReference>
<dbReference type="SUPFAM" id="SSF52540">
    <property type="entry name" value="P-loop containing nucleoside triphosphate hydrolases"/>
    <property type="match status" value="1"/>
</dbReference>
<feature type="domain" description="AAA+ ATPase" evidence="7">
    <location>
        <begin position="56"/>
        <end position="175"/>
    </location>
</feature>
<evidence type="ECO:0000313" key="8">
    <source>
        <dbReference type="EMBL" id="EPR41106.1"/>
    </source>
</evidence>
<dbReference type="Proteomes" id="UP000014977">
    <property type="component" value="Unassembled WGS sequence"/>
</dbReference>
<dbReference type="CDD" id="cd00009">
    <property type="entry name" value="AAA"/>
    <property type="match status" value="1"/>
</dbReference>
<dbReference type="Pfam" id="PF12002">
    <property type="entry name" value="MgsA_C"/>
    <property type="match status" value="1"/>
</dbReference>
<dbReference type="GO" id="GO:0006261">
    <property type="term" value="P:DNA-templated DNA replication"/>
    <property type="evidence" value="ECO:0007669"/>
    <property type="project" value="TreeGrafter"/>
</dbReference>
<dbReference type="PATRIC" id="fig|1121405.3.peg.1773"/>
<dbReference type="AlphaFoldDB" id="S7TVN9"/>
<evidence type="ECO:0000256" key="3">
    <source>
        <dbReference type="ARBA" id="ARBA00020776"/>
    </source>
</evidence>
<dbReference type="SMART" id="SM00382">
    <property type="entry name" value="AAA"/>
    <property type="match status" value="1"/>
</dbReference>
<dbReference type="Pfam" id="PF00004">
    <property type="entry name" value="AAA"/>
    <property type="match status" value="1"/>
</dbReference>
<dbReference type="Pfam" id="PF16193">
    <property type="entry name" value="AAA_assoc_2"/>
    <property type="match status" value="1"/>
</dbReference>
<evidence type="ECO:0000256" key="2">
    <source>
        <dbReference type="ARBA" id="ARBA00008959"/>
    </source>
</evidence>
<keyword evidence="5" id="KW-0547">Nucleotide-binding</keyword>
<dbReference type="InterPro" id="IPR021886">
    <property type="entry name" value="MgsA_C"/>
</dbReference>
<dbReference type="STRING" id="897.B2D07_17745"/>
<dbReference type="GO" id="GO:0017116">
    <property type="term" value="F:single-stranded DNA helicase activity"/>
    <property type="evidence" value="ECO:0007669"/>
    <property type="project" value="TreeGrafter"/>
</dbReference>
<dbReference type="InterPro" id="IPR051314">
    <property type="entry name" value="AAA_ATPase_RarA/MGS1/WRNIP1"/>
</dbReference>
<dbReference type="SUPFAM" id="SSF48019">
    <property type="entry name" value="post-AAA+ oligomerization domain-like"/>
    <property type="match status" value="1"/>
</dbReference>
<keyword evidence="4" id="KW-0235">DNA replication</keyword>
<dbReference type="FunFam" id="1.20.272.10:FF:000001">
    <property type="entry name" value="Putative AAA family ATPase"/>
    <property type="match status" value="1"/>
</dbReference>
<comment type="similarity">
    <text evidence="2">Belongs to the AAA ATPase family. RarA/MGS1/WRNIP1 subfamily.</text>
</comment>